<dbReference type="SUPFAM" id="SSF52799">
    <property type="entry name" value="(Phosphotyrosine protein) phosphatases II"/>
    <property type="match status" value="1"/>
</dbReference>
<dbReference type="SMART" id="SM00404">
    <property type="entry name" value="PTPc_motif"/>
    <property type="match status" value="1"/>
</dbReference>
<dbReference type="InterPro" id="IPR000242">
    <property type="entry name" value="PTP_cat"/>
</dbReference>
<keyword evidence="6" id="KW-1185">Reference proteome</keyword>
<keyword evidence="2" id="KW-0472">Membrane</keyword>
<evidence type="ECO:0000313" key="5">
    <source>
        <dbReference type="EMBL" id="VDK45424.1"/>
    </source>
</evidence>
<name>A0A3P6RLA7_TAEAS</name>
<feature type="region of interest" description="Disordered" evidence="1">
    <location>
        <begin position="394"/>
        <end position="416"/>
    </location>
</feature>
<organism evidence="5 6">
    <name type="scientific">Taenia asiatica</name>
    <name type="common">Asian tapeworm</name>
    <dbReference type="NCBI Taxonomy" id="60517"/>
    <lineage>
        <taxon>Eukaryota</taxon>
        <taxon>Metazoa</taxon>
        <taxon>Spiralia</taxon>
        <taxon>Lophotrochozoa</taxon>
        <taxon>Platyhelminthes</taxon>
        <taxon>Cestoda</taxon>
        <taxon>Eucestoda</taxon>
        <taxon>Cyclophyllidea</taxon>
        <taxon>Taeniidae</taxon>
        <taxon>Taenia</taxon>
    </lineage>
</organism>
<evidence type="ECO:0000259" key="3">
    <source>
        <dbReference type="PROSITE" id="PS50055"/>
    </source>
</evidence>
<dbReference type="OrthoDB" id="9979034at2759"/>
<dbReference type="PANTHER" id="PTHR19134">
    <property type="entry name" value="RECEPTOR-TYPE TYROSINE-PROTEIN PHOSPHATASE"/>
    <property type="match status" value="1"/>
</dbReference>
<dbReference type="PROSITE" id="PS50055">
    <property type="entry name" value="TYR_PHOSPHATASE_PTP"/>
    <property type="match status" value="1"/>
</dbReference>
<dbReference type="PANTHER" id="PTHR19134:SF553">
    <property type="entry name" value="TYROSINE-PROTEIN PHOSPHATASE 10D-RELATED"/>
    <property type="match status" value="1"/>
</dbReference>
<feature type="domain" description="Tyrosine specific protein phosphatases" evidence="4">
    <location>
        <begin position="279"/>
        <end position="356"/>
    </location>
</feature>
<protein>
    <recommendedName>
        <fullName evidence="7">Protein-tyrosine-phosphatase</fullName>
    </recommendedName>
</protein>
<dbReference type="EMBL" id="UYRS01019458">
    <property type="protein sequence ID" value="VDK45424.1"/>
    <property type="molecule type" value="Genomic_DNA"/>
</dbReference>
<keyword evidence="2" id="KW-0812">Transmembrane</keyword>
<dbReference type="InterPro" id="IPR050348">
    <property type="entry name" value="Protein-Tyr_Phosphatase"/>
</dbReference>
<dbReference type="AlphaFoldDB" id="A0A3P6RLA7"/>
<reference evidence="5 6" key="1">
    <citation type="submission" date="2018-11" db="EMBL/GenBank/DDBJ databases">
        <authorList>
            <consortium name="Pathogen Informatics"/>
        </authorList>
    </citation>
    <scope>NUCLEOTIDE SEQUENCE [LARGE SCALE GENOMIC DNA]</scope>
</reference>
<gene>
    <name evidence="5" type="ORF">TASK_LOCUS9769</name>
</gene>
<dbReference type="GO" id="GO:0004725">
    <property type="term" value="F:protein tyrosine phosphatase activity"/>
    <property type="evidence" value="ECO:0007669"/>
    <property type="project" value="InterPro"/>
</dbReference>
<dbReference type="Pfam" id="PF00102">
    <property type="entry name" value="Y_phosphatase"/>
    <property type="match status" value="1"/>
</dbReference>
<dbReference type="SMART" id="SM00194">
    <property type="entry name" value="PTPc"/>
    <property type="match status" value="1"/>
</dbReference>
<feature type="transmembrane region" description="Helical" evidence="2">
    <location>
        <begin position="6"/>
        <end position="25"/>
    </location>
</feature>
<dbReference type="InterPro" id="IPR016130">
    <property type="entry name" value="Tyr_Pase_AS"/>
</dbReference>
<keyword evidence="2" id="KW-1133">Transmembrane helix</keyword>
<dbReference type="PRINTS" id="PR00700">
    <property type="entry name" value="PRTYPHPHTASE"/>
</dbReference>
<accession>A0A3P6RLA7</accession>
<evidence type="ECO:0000313" key="6">
    <source>
        <dbReference type="Proteomes" id="UP000282613"/>
    </source>
</evidence>
<feature type="domain" description="Tyrosine-protein phosphatase" evidence="3">
    <location>
        <begin position="69"/>
        <end position="362"/>
    </location>
</feature>
<dbReference type="InterPro" id="IPR003595">
    <property type="entry name" value="Tyr_Pase_cat"/>
</dbReference>
<dbReference type="InterPro" id="IPR000387">
    <property type="entry name" value="Tyr_Pase_dom"/>
</dbReference>
<dbReference type="Gene3D" id="3.90.190.10">
    <property type="entry name" value="Protein tyrosine phosphatase superfamily"/>
    <property type="match status" value="1"/>
</dbReference>
<dbReference type="InterPro" id="IPR029021">
    <property type="entry name" value="Prot-tyrosine_phosphatase-like"/>
</dbReference>
<evidence type="ECO:0000256" key="1">
    <source>
        <dbReference type="SAM" id="MobiDB-lite"/>
    </source>
</evidence>
<dbReference type="Proteomes" id="UP000282613">
    <property type="component" value="Unassembled WGS sequence"/>
</dbReference>
<proteinExistence type="predicted"/>
<evidence type="ECO:0008006" key="7">
    <source>
        <dbReference type="Google" id="ProtNLM"/>
    </source>
</evidence>
<evidence type="ECO:0000259" key="4">
    <source>
        <dbReference type="PROSITE" id="PS50056"/>
    </source>
</evidence>
<dbReference type="PROSITE" id="PS50056">
    <property type="entry name" value="TYR_PHOSPHATASE_2"/>
    <property type="match status" value="1"/>
</dbReference>
<dbReference type="CDD" id="cd00047">
    <property type="entry name" value="PTPc"/>
    <property type="match status" value="1"/>
</dbReference>
<sequence length="427" mass="48267">MLKILLGVFIPLIIIILLLVLLYIFRKRIPFFKHSRNKGSPVEDVETPAPIPIENFSSKVKELNANNGFQELFQAMGTLTTSEFEGRYRLTKVAGSQNGCRNRYCDMVPYDQSFVLVGRPWSAVMRDPQPQPTVEEVREGYINASYVRRPEYGSGGEALVASVASLPEYIATQGPRENTVADFLTMVCQQRSPCIIMLCQCMEGDKEKCSQYWPNGSTQTFQSENCSVMVEKESEESIGNVVRRQLKIHASNEASPWTVTQFHFMDWADYNIPNMDSLYNFINMQNNFLATHSVGTEYGPTVVHCSAGVGRTGTFMAARFLLDRLRKNPQNVDIIGTVLAMRKWRRCLVQITSQLQFLYNFIDFCLVKENLGVKPVPSSAVASAEYQNAAEHPQSSAVDRGEYANPQWPVAPPTRNGETYYLPHDMF</sequence>
<evidence type="ECO:0000256" key="2">
    <source>
        <dbReference type="SAM" id="Phobius"/>
    </source>
</evidence>
<dbReference type="PROSITE" id="PS00383">
    <property type="entry name" value="TYR_PHOSPHATASE_1"/>
    <property type="match status" value="1"/>
</dbReference>